<dbReference type="OrthoDB" id="9134802at2"/>
<organism evidence="1 2">
    <name type="scientific">Halospina denitrificans</name>
    <dbReference type="NCBI Taxonomy" id="332522"/>
    <lineage>
        <taxon>Bacteria</taxon>
        <taxon>Pseudomonadati</taxon>
        <taxon>Pseudomonadota</taxon>
        <taxon>Gammaproteobacteria</taxon>
        <taxon>Halospina</taxon>
    </lineage>
</organism>
<reference evidence="1 2" key="1">
    <citation type="submission" date="2019-03" db="EMBL/GenBank/DDBJ databases">
        <title>Genomic Encyclopedia of Type Strains, Phase IV (KMG-IV): sequencing the most valuable type-strain genomes for metagenomic binning, comparative biology and taxonomic classification.</title>
        <authorList>
            <person name="Goeker M."/>
        </authorList>
    </citation>
    <scope>NUCLEOTIDE SEQUENCE [LARGE SCALE GENOMIC DNA]</scope>
    <source>
        <strain evidence="1 2">DSM 15505</strain>
    </source>
</reference>
<evidence type="ECO:0000313" key="1">
    <source>
        <dbReference type="EMBL" id="TDT43122.1"/>
    </source>
</evidence>
<sequence length="336" mass="37883">MAERLIDDSGKPRFGFHEAPVDVVNFMDYDLRTPMDRRRSRLSRRMGFNQFQFVGLMGPDWCGGVAIVDLKWLALAFVYIYDIPEQRLLERSFRMPLSIGVQLDNRPDNGAACFRRGSHQFLIEPGSSERVVTLASGSDLSGEFRVGGPGSGNPLRVCSPAGYQGWTYTQKWAGLTLEGQLQWGDRVYRATADHHASVDWSCGFMRRETAWNWACLSAVATSGEVVGLNLATGINESGVLENALWVDGCLEYLGQAQFRFERYDHDSPWYVTTRDGRVELSFFPLGHRSERVNAGLIASNFRQFFGHCYGMLVTADGRTLTIEGSLAFMEDHYARW</sequence>
<dbReference type="EMBL" id="SOAX01000002">
    <property type="protein sequence ID" value="TDT43122.1"/>
    <property type="molecule type" value="Genomic_DNA"/>
</dbReference>
<dbReference type="InterPro" id="IPR021243">
    <property type="entry name" value="DUF2804"/>
</dbReference>
<proteinExistence type="predicted"/>
<dbReference type="PANTHER" id="PTHR35868:SF4">
    <property type="entry name" value="DUF2804 DOMAIN-CONTAINING PROTEIN"/>
    <property type="match status" value="1"/>
</dbReference>
<evidence type="ECO:0000313" key="2">
    <source>
        <dbReference type="Proteomes" id="UP000295830"/>
    </source>
</evidence>
<dbReference type="RefSeq" id="WP_133735212.1">
    <property type="nucleotide sequence ID" value="NZ_SOAX01000002.1"/>
</dbReference>
<dbReference type="Proteomes" id="UP000295830">
    <property type="component" value="Unassembled WGS sequence"/>
</dbReference>
<protein>
    <submittedName>
        <fullName evidence="1">Uncharacterized protein DUF2804</fullName>
    </submittedName>
</protein>
<gene>
    <name evidence="1" type="ORF">DES49_0932</name>
</gene>
<dbReference type="PANTHER" id="PTHR35868">
    <property type="entry name" value="DUF2804 DOMAIN-CONTAINING PROTEIN-RELATED"/>
    <property type="match status" value="1"/>
</dbReference>
<name>A0A4R7JXD7_9GAMM</name>
<dbReference type="AlphaFoldDB" id="A0A4R7JXD7"/>
<dbReference type="Pfam" id="PF10974">
    <property type="entry name" value="DUF2804"/>
    <property type="match status" value="1"/>
</dbReference>
<accession>A0A4R7JXD7</accession>
<keyword evidence="2" id="KW-1185">Reference proteome</keyword>
<comment type="caution">
    <text evidence="1">The sequence shown here is derived from an EMBL/GenBank/DDBJ whole genome shotgun (WGS) entry which is preliminary data.</text>
</comment>